<keyword evidence="3" id="KW-1185">Reference proteome</keyword>
<accession>A0A0N7LWK5</accession>
<evidence type="ECO:0000313" key="4">
    <source>
        <dbReference type="Proteomes" id="UP000051887"/>
    </source>
</evidence>
<name>A0A0N7LWK5_9RHOB</name>
<dbReference type="AlphaFoldDB" id="A0A0N7LWK5"/>
<reference evidence="2 4" key="1">
    <citation type="submission" date="2015-09" db="EMBL/GenBank/DDBJ databases">
        <authorList>
            <consortium name="Swine Surveillance"/>
        </authorList>
    </citation>
    <scope>NUCLEOTIDE SEQUENCE [LARGE SCALE GENOMIC DNA]</scope>
    <source>
        <strain evidence="2 4">5120</strain>
    </source>
</reference>
<proteinExistence type="predicted"/>
<gene>
    <name evidence="1" type="ORF">TL5118_03314</name>
    <name evidence="2" type="ORF">TL5120_04097</name>
</gene>
<organism evidence="2 4">
    <name type="scientific">Thalassovita autumnalis</name>
    <dbReference type="NCBI Taxonomy" id="2072972"/>
    <lineage>
        <taxon>Bacteria</taxon>
        <taxon>Pseudomonadati</taxon>
        <taxon>Pseudomonadota</taxon>
        <taxon>Alphaproteobacteria</taxon>
        <taxon>Rhodobacterales</taxon>
        <taxon>Roseobacteraceae</taxon>
        <taxon>Thalassovita</taxon>
    </lineage>
</organism>
<evidence type="ECO:0000313" key="1">
    <source>
        <dbReference type="EMBL" id="CUH69354.1"/>
    </source>
</evidence>
<evidence type="ECO:0000313" key="2">
    <source>
        <dbReference type="EMBL" id="CUH74277.1"/>
    </source>
</evidence>
<protein>
    <submittedName>
        <fullName evidence="2">Uncharacterized protein</fullName>
    </submittedName>
</protein>
<dbReference type="RefSeq" id="WP_131727454.1">
    <property type="nucleotide sequence ID" value="NZ_CYSB01000039.1"/>
</dbReference>
<dbReference type="EMBL" id="CYSC01000044">
    <property type="protein sequence ID" value="CUH74277.1"/>
    <property type="molecule type" value="Genomic_DNA"/>
</dbReference>
<sequence length="172" mass="18316">MKPIFPALLFLTACGSINPLTVARLSQLDPLTSDPANLAAQVTLPPDIAIPTGGMEMYFGATRNGQEKGATVQLDQHGDIWRLSPEDVIRLEALQREIAIWKAEDSDGTEGTLSISIAGCSLTGTPDPQGEISVRLSFDGGTQFRPFLTGLTVADMMQQIGAGETLDRCNGL</sequence>
<reference evidence="1 3" key="2">
    <citation type="submission" date="2015-09" db="EMBL/GenBank/DDBJ databases">
        <authorList>
            <person name="Rodrigo-Torres L."/>
            <person name="Arahal D.R."/>
        </authorList>
    </citation>
    <scope>NUCLEOTIDE SEQUENCE [LARGE SCALE GENOMIC DNA]</scope>
    <source>
        <strain evidence="1 3">CECT 5118</strain>
    </source>
</reference>
<dbReference type="Proteomes" id="UP000051887">
    <property type="component" value="Unassembled WGS sequence"/>
</dbReference>
<evidence type="ECO:0000313" key="3">
    <source>
        <dbReference type="Proteomes" id="UP000051086"/>
    </source>
</evidence>
<dbReference type="Proteomes" id="UP000051086">
    <property type="component" value="Unassembled WGS sequence"/>
</dbReference>
<dbReference type="EMBL" id="CYSB01000039">
    <property type="protein sequence ID" value="CUH69354.1"/>
    <property type="molecule type" value="Genomic_DNA"/>
</dbReference>
<dbReference type="OrthoDB" id="7867229at2"/>